<protein>
    <submittedName>
        <fullName evidence="11">Putative G-protein coupled receptor 83</fullName>
    </submittedName>
</protein>
<keyword evidence="4 9" id="KW-1133">Transmembrane helix</keyword>
<sequence>MNPTQVIANVTEELQVNATRVIDNVTEELSSTTQSSKMWSSALDKGSRIFAKDALIMISYSAIIIVSTFGNLLVFSIVVRNASLRGATYVFIANLALSDLLMTVLNIPFNVVGLVFDDWPFGDFMCSLVSLMKMTFVYVFTFTMTCIAVDRYRIISKPLRPKMTATQAIRTIICIWISAAILSSPQTIFSEVDSVFTYRLLTRCRIIYPENMKPWIALFTIVTQYVLPLSVTGILYCLIVAKVWSRNTTPAVVQIISQRSNQKVSQQHEYDESLGFTVIRNRACMVSPRNRRDHL</sequence>
<keyword evidence="7 11" id="KW-0675">Receptor</keyword>
<feature type="transmembrane region" description="Helical" evidence="9">
    <location>
        <begin position="215"/>
        <end position="239"/>
    </location>
</feature>
<dbReference type="PRINTS" id="PR00237">
    <property type="entry name" value="GPCRRHODOPSN"/>
</dbReference>
<feature type="transmembrane region" description="Helical" evidence="9">
    <location>
        <begin position="128"/>
        <end position="149"/>
    </location>
</feature>
<dbReference type="InterPro" id="IPR000276">
    <property type="entry name" value="GPCR_Rhodpsn"/>
</dbReference>
<evidence type="ECO:0000313" key="12">
    <source>
        <dbReference type="Proteomes" id="UP000499080"/>
    </source>
</evidence>
<proteinExistence type="inferred from homology"/>
<keyword evidence="5" id="KW-0297">G-protein coupled receptor</keyword>
<dbReference type="PANTHER" id="PTHR45695">
    <property type="entry name" value="LEUCOKININ RECEPTOR-RELATED"/>
    <property type="match status" value="1"/>
</dbReference>
<dbReference type="Proteomes" id="UP000499080">
    <property type="component" value="Unassembled WGS sequence"/>
</dbReference>
<evidence type="ECO:0000256" key="4">
    <source>
        <dbReference type="ARBA" id="ARBA00022989"/>
    </source>
</evidence>
<evidence type="ECO:0000256" key="2">
    <source>
        <dbReference type="ARBA" id="ARBA00010663"/>
    </source>
</evidence>
<dbReference type="EMBL" id="BGPR01034917">
    <property type="protein sequence ID" value="GBO09505.1"/>
    <property type="molecule type" value="Genomic_DNA"/>
</dbReference>
<feature type="transmembrane region" description="Helical" evidence="9">
    <location>
        <begin position="54"/>
        <end position="79"/>
    </location>
</feature>
<comment type="subcellular location">
    <subcellularLocation>
        <location evidence="1">Membrane</location>
        <topology evidence="1">Multi-pass membrane protein</topology>
    </subcellularLocation>
</comment>
<keyword evidence="3 9" id="KW-0812">Transmembrane</keyword>
<dbReference type="Gene3D" id="1.20.1070.10">
    <property type="entry name" value="Rhodopsin 7-helix transmembrane proteins"/>
    <property type="match status" value="1"/>
</dbReference>
<evidence type="ECO:0000313" key="11">
    <source>
        <dbReference type="EMBL" id="GBO09505.1"/>
    </source>
</evidence>
<evidence type="ECO:0000256" key="9">
    <source>
        <dbReference type="SAM" id="Phobius"/>
    </source>
</evidence>
<dbReference type="AlphaFoldDB" id="A0A4Y2U947"/>
<dbReference type="PROSITE" id="PS50262">
    <property type="entry name" value="G_PROTEIN_RECEP_F1_2"/>
    <property type="match status" value="1"/>
</dbReference>
<keyword evidence="12" id="KW-1185">Reference proteome</keyword>
<dbReference type="GO" id="GO:0005886">
    <property type="term" value="C:plasma membrane"/>
    <property type="evidence" value="ECO:0007669"/>
    <property type="project" value="TreeGrafter"/>
</dbReference>
<accession>A0A4Y2U947</accession>
<feature type="transmembrane region" description="Helical" evidence="9">
    <location>
        <begin position="91"/>
        <end position="116"/>
    </location>
</feature>
<feature type="domain" description="G-protein coupled receptors family 1 profile" evidence="10">
    <location>
        <begin position="70"/>
        <end position="295"/>
    </location>
</feature>
<name>A0A4Y2U947_ARAVE</name>
<organism evidence="11 12">
    <name type="scientific">Araneus ventricosus</name>
    <name type="common">Orbweaver spider</name>
    <name type="synonym">Epeira ventricosa</name>
    <dbReference type="NCBI Taxonomy" id="182803"/>
    <lineage>
        <taxon>Eukaryota</taxon>
        <taxon>Metazoa</taxon>
        <taxon>Ecdysozoa</taxon>
        <taxon>Arthropoda</taxon>
        <taxon>Chelicerata</taxon>
        <taxon>Arachnida</taxon>
        <taxon>Araneae</taxon>
        <taxon>Araneomorphae</taxon>
        <taxon>Entelegynae</taxon>
        <taxon>Araneoidea</taxon>
        <taxon>Araneidae</taxon>
        <taxon>Araneus</taxon>
    </lineage>
</organism>
<evidence type="ECO:0000256" key="5">
    <source>
        <dbReference type="ARBA" id="ARBA00023040"/>
    </source>
</evidence>
<dbReference type="PANTHER" id="PTHR45695:SF9">
    <property type="entry name" value="LEUCOKININ RECEPTOR"/>
    <property type="match status" value="1"/>
</dbReference>
<evidence type="ECO:0000256" key="7">
    <source>
        <dbReference type="ARBA" id="ARBA00023170"/>
    </source>
</evidence>
<keyword evidence="6 9" id="KW-0472">Membrane</keyword>
<feature type="transmembrane region" description="Helical" evidence="9">
    <location>
        <begin position="169"/>
        <end position="189"/>
    </location>
</feature>
<gene>
    <name evidence="11" type="primary">Gpr83_2</name>
    <name evidence="11" type="ORF">AVEN_229224_1</name>
</gene>
<dbReference type="Pfam" id="PF00001">
    <property type="entry name" value="7tm_1"/>
    <property type="match status" value="1"/>
</dbReference>
<keyword evidence="8" id="KW-0807">Transducer</keyword>
<evidence type="ECO:0000259" key="10">
    <source>
        <dbReference type="PROSITE" id="PS50262"/>
    </source>
</evidence>
<dbReference type="OrthoDB" id="10037617at2759"/>
<dbReference type="InterPro" id="IPR017452">
    <property type="entry name" value="GPCR_Rhodpsn_7TM"/>
</dbReference>
<evidence type="ECO:0000256" key="1">
    <source>
        <dbReference type="ARBA" id="ARBA00004141"/>
    </source>
</evidence>
<reference evidence="11 12" key="1">
    <citation type="journal article" date="2019" name="Sci. Rep.">
        <title>Orb-weaving spider Araneus ventricosus genome elucidates the spidroin gene catalogue.</title>
        <authorList>
            <person name="Kono N."/>
            <person name="Nakamura H."/>
            <person name="Ohtoshi R."/>
            <person name="Moran D.A.P."/>
            <person name="Shinohara A."/>
            <person name="Yoshida Y."/>
            <person name="Fujiwara M."/>
            <person name="Mori M."/>
            <person name="Tomita M."/>
            <person name="Arakawa K."/>
        </authorList>
    </citation>
    <scope>NUCLEOTIDE SEQUENCE [LARGE SCALE GENOMIC DNA]</scope>
</reference>
<comment type="similarity">
    <text evidence="2">Belongs to the G-protein coupled receptor 1 family.</text>
</comment>
<evidence type="ECO:0000256" key="6">
    <source>
        <dbReference type="ARBA" id="ARBA00023136"/>
    </source>
</evidence>
<dbReference type="GO" id="GO:0004930">
    <property type="term" value="F:G protein-coupled receptor activity"/>
    <property type="evidence" value="ECO:0007669"/>
    <property type="project" value="UniProtKB-KW"/>
</dbReference>
<dbReference type="SUPFAM" id="SSF81321">
    <property type="entry name" value="Family A G protein-coupled receptor-like"/>
    <property type="match status" value="1"/>
</dbReference>
<comment type="caution">
    <text evidence="11">The sequence shown here is derived from an EMBL/GenBank/DDBJ whole genome shotgun (WGS) entry which is preliminary data.</text>
</comment>
<evidence type="ECO:0000256" key="3">
    <source>
        <dbReference type="ARBA" id="ARBA00022692"/>
    </source>
</evidence>
<evidence type="ECO:0000256" key="8">
    <source>
        <dbReference type="ARBA" id="ARBA00023224"/>
    </source>
</evidence>